<dbReference type="Proteomes" id="UP000054843">
    <property type="component" value="Unassembled WGS sequence"/>
</dbReference>
<protein>
    <submittedName>
        <fullName evidence="1">Uncharacterized protein</fullName>
    </submittedName>
</protein>
<sequence length="49" mass="5595">LLYVDLYFLHRDIAAMHQYWEESQSTLDTAALKRSGSLLEMSSCSDSVI</sequence>
<evidence type="ECO:0000313" key="2">
    <source>
        <dbReference type="Proteomes" id="UP000054843"/>
    </source>
</evidence>
<keyword evidence="2" id="KW-1185">Reference proteome</keyword>
<accession>A0A0V1LZV5</accession>
<organism evidence="1 2">
    <name type="scientific">Trichinella papuae</name>
    <dbReference type="NCBI Taxonomy" id="268474"/>
    <lineage>
        <taxon>Eukaryota</taxon>
        <taxon>Metazoa</taxon>
        <taxon>Ecdysozoa</taxon>
        <taxon>Nematoda</taxon>
        <taxon>Enoplea</taxon>
        <taxon>Dorylaimia</taxon>
        <taxon>Trichinellida</taxon>
        <taxon>Trichinellidae</taxon>
        <taxon>Trichinella</taxon>
    </lineage>
</organism>
<name>A0A0V1LZV5_9BILA</name>
<proteinExistence type="predicted"/>
<feature type="non-terminal residue" evidence="1">
    <location>
        <position position="1"/>
    </location>
</feature>
<dbReference type="AlphaFoldDB" id="A0A0V1LZV5"/>
<dbReference type="EMBL" id="JYDO01000547">
    <property type="protein sequence ID" value="KRZ65065.1"/>
    <property type="molecule type" value="Genomic_DNA"/>
</dbReference>
<evidence type="ECO:0000313" key="1">
    <source>
        <dbReference type="EMBL" id="KRZ65065.1"/>
    </source>
</evidence>
<comment type="caution">
    <text evidence="1">The sequence shown here is derived from an EMBL/GenBank/DDBJ whole genome shotgun (WGS) entry which is preliminary data.</text>
</comment>
<reference evidence="1 2" key="1">
    <citation type="submission" date="2015-01" db="EMBL/GenBank/DDBJ databases">
        <title>Evolution of Trichinella species and genotypes.</title>
        <authorList>
            <person name="Korhonen P.K."/>
            <person name="Edoardo P."/>
            <person name="Giuseppe L.R."/>
            <person name="Gasser R.B."/>
        </authorList>
    </citation>
    <scope>NUCLEOTIDE SEQUENCE [LARGE SCALE GENOMIC DNA]</scope>
    <source>
        <strain evidence="1">ISS1980</strain>
    </source>
</reference>
<gene>
    <name evidence="1" type="ORF">T10_909</name>
</gene>